<dbReference type="VEuPathDB" id="VectorBase:CQUJHB017188"/>
<dbReference type="Gene3D" id="2.40.10.10">
    <property type="entry name" value="Trypsin-like serine proteases"/>
    <property type="match status" value="1"/>
</dbReference>
<proteinExistence type="inferred from homology"/>
<keyword evidence="1" id="KW-1015">Disulfide bond</keyword>
<dbReference type="InterPro" id="IPR043504">
    <property type="entry name" value="Peptidase_S1_PA_chymotrypsin"/>
</dbReference>
<dbReference type="CDD" id="cd00190">
    <property type="entry name" value="Tryp_SPc"/>
    <property type="match status" value="1"/>
</dbReference>
<comment type="similarity">
    <text evidence="2">Belongs to the peptidase S1 family. CLIP subfamily.</text>
</comment>
<dbReference type="VEuPathDB" id="VectorBase:CQUJHB008454"/>
<dbReference type="Pfam" id="PF00089">
    <property type="entry name" value="Trypsin"/>
    <property type="match status" value="1"/>
</dbReference>
<sequence length="1010" mass="111337">MNINVVIVRGQPTFHGDWPWHAAIYHLDDSSETYVCGGTVISELYVLTADHCVRDNNGAVLSNKRVLVRLGLHYLRDLNPNKFQQHKVDKILTYKGKDQLKNDIAILELATVIEFTKYVQPACVNQEEDLTRQFGTAVGWGVDETNETSPILKSQRMPVIRTNKCLESNEGELRTVLGSGIFCAGYLNGTTVCNGDSGGGLHFERNGIWYVGGITSFTLKRDNSNRCHLKSYAGFTDVYHFLPWIRKVTGLGLVDESAGKYDQYQQNSRMNAEERGQIKERFWKRVQKVIGLVPHRVMALLDMFDLSASQVIAEASVEWPKLIEDDIRKSGVEIFDDAVSRGLARSKYDVFGRQQNDLATFSLHAAEEVSINNVGKLIQKYGIRQFIEGSPVLARRCQEIGTDQVNPIADDSKKMLLEKLANYYRQHEECGVDPDYFVDLPVLTISNTGDQATVRVTCAVCKKTRPMCKRSGGNWVTNNYYQHVRTHLRGVVRRREEELASLSSEEDTDSDGDGAHGDRAVGGGRGSVEEADVGGGSSVASRNDSVDEAAVGDGSGGASRSGSNEEAANDGGSSEAAIVDGETVVSSGDGGPAESGNDGTAPVSAGGDGAAGSGVCQPSRKSVADLISQYQYAGEEPRDSAAECPVATSKAYNLIKLYETIAFKSACKLHYTDEEKDMSLYRYIMAGKKYHEFMVGNVPGISRATLLRHMDKHTTDIKDGVIDAAGLKRYLTENGYPLTVMLAEDGTRVTPRAQYDERTNTLTGLVAPLDHTGLPKRNYFDASNAQDMADKLKNCRLASTAYVQLAVPLDPNAAPYVLFYMGTDNSFTYADVLKRWLHTIDLLKKHGITVFGIASDGDPTLLKAMLSIMQLADVPCDELGVRFLWKLVQRTYLYQDITHTVNKVARKLFNRKRALMIGTSVASVTHLDALLDKVSKDKHGLTYGDLHPTDLMSFRPTEKVMEEAVINLLEEHVPGSEGTVVLLRYMSAIYRAYTDVSLAPIEAISMLWYS</sequence>
<dbReference type="OrthoDB" id="6147874at2759"/>
<evidence type="ECO:0000256" key="2">
    <source>
        <dbReference type="ARBA" id="ARBA00024195"/>
    </source>
</evidence>
<dbReference type="FunFam" id="2.40.10.10:FF:000068">
    <property type="entry name" value="transmembrane protease serine 2"/>
    <property type="match status" value="1"/>
</dbReference>
<dbReference type="InterPro" id="IPR009003">
    <property type="entry name" value="Peptidase_S1_PA"/>
</dbReference>
<dbReference type="InterPro" id="IPR051333">
    <property type="entry name" value="CLIP_Serine_Protease"/>
</dbReference>
<feature type="domain" description="Peptidase S1" evidence="4">
    <location>
        <begin position="7"/>
        <end position="250"/>
    </location>
</feature>
<dbReference type="HOGENOM" id="CLU_297956_0_0_1"/>
<keyword evidence="7" id="KW-1185">Reference proteome</keyword>
<protein>
    <submittedName>
        <fullName evidence="5">Proacrosin</fullName>
    </submittedName>
</protein>
<dbReference type="SUPFAM" id="SSF50494">
    <property type="entry name" value="Trypsin-like serine proteases"/>
    <property type="match status" value="1"/>
</dbReference>
<accession>B0W9L5</accession>
<evidence type="ECO:0000256" key="1">
    <source>
        <dbReference type="ARBA" id="ARBA00023157"/>
    </source>
</evidence>
<evidence type="ECO:0000259" key="4">
    <source>
        <dbReference type="PROSITE" id="PS50240"/>
    </source>
</evidence>
<organism>
    <name type="scientific">Culex quinquefasciatus</name>
    <name type="common">Southern house mosquito</name>
    <name type="synonym">Culex pungens</name>
    <dbReference type="NCBI Taxonomy" id="7176"/>
    <lineage>
        <taxon>Eukaryota</taxon>
        <taxon>Metazoa</taxon>
        <taxon>Ecdysozoa</taxon>
        <taxon>Arthropoda</taxon>
        <taxon>Hexapoda</taxon>
        <taxon>Insecta</taxon>
        <taxon>Pterygota</taxon>
        <taxon>Neoptera</taxon>
        <taxon>Endopterygota</taxon>
        <taxon>Diptera</taxon>
        <taxon>Nematocera</taxon>
        <taxon>Culicoidea</taxon>
        <taxon>Culicidae</taxon>
        <taxon>Culicinae</taxon>
        <taxon>Culicini</taxon>
        <taxon>Culex</taxon>
        <taxon>Culex</taxon>
    </lineage>
</organism>
<dbReference type="VEuPathDB" id="VectorBase:CPIJ003620"/>
<evidence type="ECO:0000256" key="3">
    <source>
        <dbReference type="SAM" id="MobiDB-lite"/>
    </source>
</evidence>
<dbReference type="AlphaFoldDB" id="B0W9L5"/>
<dbReference type="PANTHER" id="PTHR24260:SF136">
    <property type="entry name" value="GH08193P-RELATED"/>
    <property type="match status" value="1"/>
</dbReference>
<dbReference type="KEGG" id="cqu:CpipJ_CPIJ003620"/>
<dbReference type="PROSITE" id="PS50240">
    <property type="entry name" value="TRYPSIN_DOM"/>
    <property type="match status" value="1"/>
</dbReference>
<reference evidence="6" key="2">
    <citation type="submission" date="2021-02" db="UniProtKB">
        <authorList>
            <consortium name="EnsemblMetazoa"/>
        </authorList>
    </citation>
    <scope>IDENTIFICATION</scope>
    <source>
        <strain evidence="6">JHB</strain>
    </source>
</reference>
<dbReference type="SMART" id="SM00020">
    <property type="entry name" value="Tryp_SPc"/>
    <property type="match status" value="1"/>
</dbReference>
<dbReference type="PRINTS" id="PR00722">
    <property type="entry name" value="CHYMOTRYPSIN"/>
</dbReference>
<name>B0W9L5_CULQU</name>
<reference evidence="5" key="1">
    <citation type="submission" date="2007-03" db="EMBL/GenBank/DDBJ databases">
        <title>Annotation of Culex pipiens quinquefasciatus.</title>
        <authorList>
            <consortium name="The Broad Institute Genome Sequencing Platform"/>
            <person name="Atkinson P.W."/>
            <person name="Hemingway J."/>
            <person name="Christensen B.M."/>
            <person name="Higgs S."/>
            <person name="Kodira C."/>
            <person name="Hannick L."/>
            <person name="Megy K."/>
            <person name="O'Leary S."/>
            <person name="Pearson M."/>
            <person name="Haas B.J."/>
            <person name="Mauceli E."/>
            <person name="Wortman J.R."/>
            <person name="Lee N.H."/>
            <person name="Guigo R."/>
            <person name="Stanke M."/>
            <person name="Alvarado L."/>
            <person name="Amedeo P."/>
            <person name="Antoine C.H."/>
            <person name="Arensburger P."/>
            <person name="Bidwell S.L."/>
            <person name="Crawford M."/>
            <person name="Camaro F."/>
            <person name="Devon K."/>
            <person name="Engels R."/>
            <person name="Hammond M."/>
            <person name="Howarth C."/>
            <person name="Koehrsen M."/>
            <person name="Lawson D."/>
            <person name="Montgomery P."/>
            <person name="Nene V."/>
            <person name="Nusbaum C."/>
            <person name="Puiu D."/>
            <person name="Romero-Severson J."/>
            <person name="Severson D.W."/>
            <person name="Shumway M."/>
            <person name="Sisk P."/>
            <person name="Stolte C."/>
            <person name="Zeng Q."/>
            <person name="Eisenstadt E."/>
            <person name="Fraser-Liggett C."/>
            <person name="Strausberg R."/>
            <person name="Galagan J."/>
            <person name="Birren B."/>
            <person name="Collins F.H."/>
        </authorList>
    </citation>
    <scope>NUCLEOTIDE SEQUENCE [LARGE SCALE GENOMIC DNA]</scope>
    <source>
        <strain evidence="5">JHB</strain>
    </source>
</reference>
<dbReference type="EnsemblMetazoa" id="CPIJ003620-RA">
    <property type="protein sequence ID" value="CPIJ003620-PA"/>
    <property type="gene ID" value="CPIJ003620"/>
</dbReference>
<dbReference type="InterPro" id="IPR001314">
    <property type="entry name" value="Peptidase_S1A"/>
</dbReference>
<evidence type="ECO:0000313" key="5">
    <source>
        <dbReference type="EMBL" id="EDS40334.1"/>
    </source>
</evidence>
<dbReference type="PANTHER" id="PTHR24260">
    <property type="match status" value="1"/>
</dbReference>
<dbReference type="GO" id="GO:0004252">
    <property type="term" value="F:serine-type endopeptidase activity"/>
    <property type="evidence" value="ECO:0007669"/>
    <property type="project" value="InterPro"/>
</dbReference>
<dbReference type="GO" id="GO:0006508">
    <property type="term" value="P:proteolysis"/>
    <property type="evidence" value="ECO:0007669"/>
    <property type="project" value="InterPro"/>
</dbReference>
<dbReference type="InParanoid" id="B0W9L5"/>
<dbReference type="InterPro" id="IPR001254">
    <property type="entry name" value="Trypsin_dom"/>
</dbReference>
<dbReference type="eggNOG" id="KOG3627">
    <property type="taxonomic scope" value="Eukaryota"/>
</dbReference>
<feature type="region of interest" description="Disordered" evidence="3">
    <location>
        <begin position="498"/>
        <end position="617"/>
    </location>
</feature>
<evidence type="ECO:0000313" key="7">
    <source>
        <dbReference type="Proteomes" id="UP000002320"/>
    </source>
</evidence>
<dbReference type="EMBL" id="DS231865">
    <property type="protein sequence ID" value="EDS40334.1"/>
    <property type="molecule type" value="Genomic_DNA"/>
</dbReference>
<gene>
    <name evidence="6" type="primary">6035168</name>
    <name evidence="5" type="ORF">CpipJ_CPIJ003620</name>
</gene>
<evidence type="ECO:0000313" key="6">
    <source>
        <dbReference type="EnsemblMetazoa" id="CPIJ003620-PA"/>
    </source>
</evidence>
<dbReference type="Proteomes" id="UP000002320">
    <property type="component" value="Unassembled WGS sequence"/>
</dbReference>